<reference evidence="4" key="1">
    <citation type="journal article" date="2014" name="Genome Announc.">
        <title>Draft genome sequence of Rhodosporidium toruloides CECT1137, an oleaginous yeast of biotechnological interest.</title>
        <authorList>
            <person name="Morin N."/>
            <person name="Calcas X."/>
            <person name="Devillers H."/>
            <person name="Durrens P."/>
            <person name="Sherman D.J."/>
            <person name="Nicaud J.-M."/>
            <person name="Neuveglise C."/>
        </authorList>
    </citation>
    <scope>NUCLEOTIDE SEQUENCE</scope>
    <source>
        <strain evidence="4">CECT1137</strain>
    </source>
</reference>
<dbReference type="GO" id="GO:0005737">
    <property type="term" value="C:cytoplasm"/>
    <property type="evidence" value="ECO:0007669"/>
    <property type="project" value="TreeGrafter"/>
</dbReference>
<evidence type="ECO:0000259" key="3">
    <source>
        <dbReference type="PROSITE" id="PS50894"/>
    </source>
</evidence>
<dbReference type="CDD" id="cd00088">
    <property type="entry name" value="HPT"/>
    <property type="match status" value="1"/>
</dbReference>
<keyword evidence="1" id="KW-0597">Phosphoprotein</keyword>
<dbReference type="GO" id="GO:0000160">
    <property type="term" value="P:phosphorelay signal transduction system"/>
    <property type="evidence" value="ECO:0007669"/>
    <property type="project" value="InterPro"/>
</dbReference>
<feature type="compositionally biased region" description="Pro residues" evidence="2">
    <location>
        <begin position="9"/>
        <end position="23"/>
    </location>
</feature>
<dbReference type="OrthoDB" id="1673781at2759"/>
<dbReference type="Gene3D" id="1.20.120.160">
    <property type="entry name" value="HPT domain"/>
    <property type="match status" value="1"/>
</dbReference>
<evidence type="ECO:0000313" key="4">
    <source>
        <dbReference type="EMBL" id="CDR46372.1"/>
    </source>
</evidence>
<name>A0A061BHB0_RHOTO</name>
<gene>
    <name evidence="4" type="ORF">RHTO0S_12e03796g</name>
</gene>
<dbReference type="PROSITE" id="PS50894">
    <property type="entry name" value="HPT"/>
    <property type="match status" value="1"/>
</dbReference>
<dbReference type="InterPro" id="IPR008207">
    <property type="entry name" value="Sig_transdc_His_kin_Hpt_dom"/>
</dbReference>
<dbReference type="EMBL" id="LK052947">
    <property type="protein sequence ID" value="CDR46372.1"/>
    <property type="molecule type" value="Genomic_DNA"/>
</dbReference>
<dbReference type="GO" id="GO:0009927">
    <property type="term" value="F:histidine phosphotransfer kinase activity"/>
    <property type="evidence" value="ECO:0007669"/>
    <property type="project" value="InterPro"/>
</dbReference>
<evidence type="ECO:0000256" key="1">
    <source>
        <dbReference type="PROSITE-ProRule" id="PRU00110"/>
    </source>
</evidence>
<dbReference type="AlphaFoldDB" id="A0A061BHB0"/>
<dbReference type="GO" id="GO:0005634">
    <property type="term" value="C:nucleus"/>
    <property type="evidence" value="ECO:0007669"/>
    <property type="project" value="TreeGrafter"/>
</dbReference>
<dbReference type="InterPro" id="IPR036641">
    <property type="entry name" value="HPT_dom_sf"/>
</dbReference>
<dbReference type="GO" id="GO:0043424">
    <property type="term" value="F:protein histidine kinase binding"/>
    <property type="evidence" value="ECO:0007669"/>
    <property type="project" value="InterPro"/>
</dbReference>
<dbReference type="PANTHER" id="PTHR28242:SF52">
    <property type="entry name" value="PHOSPHORELAY INTERMEDIATE PROTEIN YPD1"/>
    <property type="match status" value="1"/>
</dbReference>
<organism evidence="4">
    <name type="scientific">Rhodotorula toruloides</name>
    <name type="common">Yeast</name>
    <name type="synonym">Rhodosporidium toruloides</name>
    <dbReference type="NCBI Taxonomy" id="5286"/>
    <lineage>
        <taxon>Eukaryota</taxon>
        <taxon>Fungi</taxon>
        <taxon>Dikarya</taxon>
        <taxon>Basidiomycota</taxon>
        <taxon>Pucciniomycotina</taxon>
        <taxon>Microbotryomycetes</taxon>
        <taxon>Sporidiobolales</taxon>
        <taxon>Sporidiobolaceae</taxon>
        <taxon>Rhodotorula</taxon>
    </lineage>
</organism>
<protein>
    <submittedName>
        <fullName evidence="4">RHTO0S12e03796g1_1</fullName>
    </submittedName>
</protein>
<feature type="domain" description="HPt" evidence="3">
    <location>
        <begin position="86"/>
        <end position="192"/>
    </location>
</feature>
<feature type="region of interest" description="Disordered" evidence="2">
    <location>
        <begin position="1"/>
        <end position="68"/>
    </location>
</feature>
<dbReference type="PANTHER" id="PTHR28242">
    <property type="entry name" value="PHOSPHORELAY INTERMEDIATE PROTEIN YPD1"/>
    <property type="match status" value="1"/>
</dbReference>
<proteinExistence type="predicted"/>
<dbReference type="SUPFAM" id="SSF47226">
    <property type="entry name" value="Histidine-containing phosphotransfer domain, HPT domain"/>
    <property type="match status" value="1"/>
</dbReference>
<feature type="compositionally biased region" description="Basic and acidic residues" evidence="2">
    <location>
        <begin position="46"/>
        <end position="55"/>
    </location>
</feature>
<feature type="compositionally biased region" description="Low complexity" evidence="2">
    <location>
        <begin position="24"/>
        <end position="37"/>
    </location>
</feature>
<accession>A0A061BHB0</accession>
<dbReference type="SMART" id="SM00073">
    <property type="entry name" value="HPT"/>
    <property type="match status" value="1"/>
</dbReference>
<evidence type="ECO:0000256" key="2">
    <source>
        <dbReference type="SAM" id="MobiDB-lite"/>
    </source>
</evidence>
<dbReference type="InterPro" id="IPR045871">
    <property type="entry name" value="AHP1-5/YPD1"/>
</dbReference>
<dbReference type="Pfam" id="PF01627">
    <property type="entry name" value="Hpt"/>
    <property type="match status" value="1"/>
</dbReference>
<feature type="modified residue" description="Phosphohistidine" evidence="1">
    <location>
        <position position="125"/>
    </location>
</feature>
<sequence>MAAATEQPKPVPAQAPQPAPSPAKPASDDAPTSTAAAEQSPATGKEGTESKAKDDDALDLDVGPETGSVVDMDVFGQLLEIDDDDTHEFSKTLAFDYINQAEATFVEIEEALSKKDLDALSRKGHFLKGSSAALGLQRVQHLCEALQHFGKRRDARGEGPEVSEEEALARCRALLGRLKKNQKEAKDWLEGFYKEKA</sequence>